<dbReference type="GO" id="GO:0016887">
    <property type="term" value="F:ATP hydrolysis activity"/>
    <property type="evidence" value="ECO:0007669"/>
    <property type="project" value="InterPro"/>
</dbReference>
<dbReference type="GO" id="GO:0003724">
    <property type="term" value="F:RNA helicase activity"/>
    <property type="evidence" value="ECO:0007669"/>
    <property type="project" value="UniProtKB-EC"/>
</dbReference>
<evidence type="ECO:0000313" key="11">
    <source>
        <dbReference type="Proteomes" id="UP001487740"/>
    </source>
</evidence>
<sequence>MWRRGAAAVVEPWMCCSGGGVWMSYRPSVASGAAWLMWILVEVILCVVNVVEGNRSDVSQGRNPDRHKRKHSWRRGSLGEVTCSCVRVRFAEMSLKGRFLKPGDDSNYAEDRSDVEPTSGTSFIFNPNRNLSLQAQRQRLPVFSLRSHILYLLENYQTVVVVGETGSGKSTQIPQYLQEAGWGQDGMICITEPRRVACTTLAERVAEECDVILGREIKYVTEGLLVREMMADPLLRQYSVIMVDEVHERTLFTDILLGLLKKVQRKRKDLRLIVSSATVDADQLFRFFNHNATKDKTKDTAAVVSVEGRNFPVDVFYLQEAAADYVRSSVDTVLKIHTKEGPGGVLVFLTGVEEVDKCVSALREESSRLGEKGGKMQVWPLHGSLHNSDQLQAFLSPPQGVRKVVVATNLAETSITLPGIVFVVDSGFVKLRWFNGQSDALVVVPASQASANQRAGRAGRTRSGQVYRLYKEEDFATLSQATPPEMVRTNLSSAVLNLMALGIDNMLRFDFPSPPPASHLIAALDELFALGAIGEDGQLTRPLGQNMAELPLPPQLAKMLLVSGEHECSEEILSIVAMLQVQNVFIDPRGGQRHIARARQRNFQVKEGDTLTLLNVYKSYLRSGQSSKWCGRYFINFRALRRAVEIRGRMERLLMQCGVEMKSCGGNVESIRRCITAGLFPSAAFLHHSGCYHSVRTSLPLHIHPSSTLYTLPQPQWVIYHEVLHTTQAFMRDLTVIEPSWLLELAPHYYEKTQLGDT</sequence>
<dbReference type="EC" id="3.6.4.13" evidence="2"/>
<comment type="caution">
    <text evidence="10">The sequence shown here is derived from an EMBL/GenBank/DDBJ whole genome shotgun (WGS) entry which is preliminary data.</text>
</comment>
<evidence type="ECO:0000313" key="10">
    <source>
        <dbReference type="EMBL" id="KAK8385549.1"/>
    </source>
</evidence>
<keyword evidence="5" id="KW-0347">Helicase</keyword>
<dbReference type="InterPro" id="IPR027417">
    <property type="entry name" value="P-loop_NTPase"/>
</dbReference>
<dbReference type="Proteomes" id="UP001487740">
    <property type="component" value="Unassembled WGS sequence"/>
</dbReference>
<feature type="domain" description="Helicase C-terminal" evidence="9">
    <location>
        <begin position="329"/>
        <end position="502"/>
    </location>
</feature>
<keyword evidence="11" id="KW-1185">Reference proteome</keyword>
<dbReference type="SMART" id="SM00847">
    <property type="entry name" value="HA2"/>
    <property type="match status" value="1"/>
</dbReference>
<dbReference type="GO" id="GO:0005524">
    <property type="term" value="F:ATP binding"/>
    <property type="evidence" value="ECO:0007669"/>
    <property type="project" value="UniProtKB-KW"/>
</dbReference>
<dbReference type="Gene3D" id="3.40.50.300">
    <property type="entry name" value="P-loop containing nucleotide triphosphate hydrolases"/>
    <property type="match status" value="2"/>
</dbReference>
<feature type="domain" description="Helicase ATP-binding" evidence="8">
    <location>
        <begin position="150"/>
        <end position="297"/>
    </location>
</feature>
<accession>A0AAW0TCZ9</accession>
<reference evidence="10 11" key="1">
    <citation type="submission" date="2023-03" db="EMBL/GenBank/DDBJ databases">
        <title>High-quality genome of Scylla paramamosain provides insights in environmental adaptation.</title>
        <authorList>
            <person name="Zhang L."/>
        </authorList>
    </citation>
    <scope>NUCLEOTIDE SEQUENCE [LARGE SCALE GENOMIC DNA]</scope>
    <source>
        <strain evidence="10">LZ_2023a</strain>
        <tissue evidence="10">Muscle</tissue>
    </source>
</reference>
<dbReference type="CDD" id="cd18791">
    <property type="entry name" value="SF2_C_RHA"/>
    <property type="match status" value="1"/>
</dbReference>
<dbReference type="PROSITE" id="PS51194">
    <property type="entry name" value="HELICASE_CTER"/>
    <property type="match status" value="1"/>
</dbReference>
<dbReference type="InterPro" id="IPR049945">
    <property type="entry name" value="AAA_22"/>
</dbReference>
<dbReference type="PANTHER" id="PTHR18934:SF136">
    <property type="entry name" value="ATP-DEPENDENT RNA HELICASE DHX35-RELATED"/>
    <property type="match status" value="1"/>
</dbReference>
<keyword evidence="6" id="KW-0067">ATP-binding</keyword>
<dbReference type="SMART" id="SM00487">
    <property type="entry name" value="DEXDc"/>
    <property type="match status" value="1"/>
</dbReference>
<dbReference type="Pfam" id="PF07717">
    <property type="entry name" value="OB_NTP_bind"/>
    <property type="match status" value="1"/>
</dbReference>
<dbReference type="Gene3D" id="1.20.120.1080">
    <property type="match status" value="1"/>
</dbReference>
<dbReference type="SUPFAM" id="SSF52540">
    <property type="entry name" value="P-loop containing nucleoside triphosphate hydrolases"/>
    <property type="match status" value="1"/>
</dbReference>
<dbReference type="InterPro" id="IPR002464">
    <property type="entry name" value="DNA/RNA_helicase_DEAH_CS"/>
</dbReference>
<comment type="similarity">
    <text evidence="1">Belongs to the DEAD box helicase family. DEAH subfamily.</text>
</comment>
<evidence type="ECO:0000256" key="7">
    <source>
        <dbReference type="ARBA" id="ARBA00047984"/>
    </source>
</evidence>
<organism evidence="10 11">
    <name type="scientific">Scylla paramamosain</name>
    <name type="common">Mud crab</name>
    <dbReference type="NCBI Taxonomy" id="85552"/>
    <lineage>
        <taxon>Eukaryota</taxon>
        <taxon>Metazoa</taxon>
        <taxon>Ecdysozoa</taxon>
        <taxon>Arthropoda</taxon>
        <taxon>Crustacea</taxon>
        <taxon>Multicrustacea</taxon>
        <taxon>Malacostraca</taxon>
        <taxon>Eumalacostraca</taxon>
        <taxon>Eucarida</taxon>
        <taxon>Decapoda</taxon>
        <taxon>Pleocyemata</taxon>
        <taxon>Brachyura</taxon>
        <taxon>Eubrachyura</taxon>
        <taxon>Portunoidea</taxon>
        <taxon>Portunidae</taxon>
        <taxon>Portuninae</taxon>
        <taxon>Scylla</taxon>
    </lineage>
</organism>
<evidence type="ECO:0000256" key="5">
    <source>
        <dbReference type="ARBA" id="ARBA00022806"/>
    </source>
</evidence>
<evidence type="ECO:0000259" key="8">
    <source>
        <dbReference type="PROSITE" id="PS51192"/>
    </source>
</evidence>
<dbReference type="FunFam" id="3.40.50.300:FF:000578">
    <property type="entry name" value="probable ATP-dependent RNA helicase DHX35"/>
    <property type="match status" value="1"/>
</dbReference>
<dbReference type="AlphaFoldDB" id="A0AAW0TCZ9"/>
<dbReference type="InterPro" id="IPR007502">
    <property type="entry name" value="Helicase-assoc_dom"/>
</dbReference>
<evidence type="ECO:0000259" key="9">
    <source>
        <dbReference type="PROSITE" id="PS51194"/>
    </source>
</evidence>
<dbReference type="SMART" id="SM00490">
    <property type="entry name" value="HELICc"/>
    <property type="match status" value="1"/>
</dbReference>
<proteinExistence type="inferred from homology"/>
<keyword evidence="3" id="KW-0547">Nucleotide-binding</keyword>
<evidence type="ECO:0000256" key="3">
    <source>
        <dbReference type="ARBA" id="ARBA00022741"/>
    </source>
</evidence>
<dbReference type="Pfam" id="PF00271">
    <property type="entry name" value="Helicase_C"/>
    <property type="match status" value="1"/>
</dbReference>
<dbReference type="Pfam" id="PF21010">
    <property type="entry name" value="HA2_C"/>
    <property type="match status" value="1"/>
</dbReference>
<dbReference type="PANTHER" id="PTHR18934">
    <property type="entry name" value="ATP-DEPENDENT RNA HELICASE"/>
    <property type="match status" value="1"/>
</dbReference>
<keyword evidence="4" id="KW-0378">Hydrolase</keyword>
<dbReference type="GO" id="GO:0003723">
    <property type="term" value="F:RNA binding"/>
    <property type="evidence" value="ECO:0007669"/>
    <property type="project" value="TreeGrafter"/>
</dbReference>
<evidence type="ECO:0000256" key="1">
    <source>
        <dbReference type="ARBA" id="ARBA00008792"/>
    </source>
</evidence>
<dbReference type="InterPro" id="IPR014001">
    <property type="entry name" value="Helicase_ATP-bd"/>
</dbReference>
<dbReference type="EMBL" id="JARAKH010000032">
    <property type="protein sequence ID" value="KAK8385549.1"/>
    <property type="molecule type" value="Genomic_DNA"/>
</dbReference>
<dbReference type="GO" id="GO:0071013">
    <property type="term" value="C:catalytic step 2 spliceosome"/>
    <property type="evidence" value="ECO:0007669"/>
    <property type="project" value="TreeGrafter"/>
</dbReference>
<dbReference type="PROSITE" id="PS51192">
    <property type="entry name" value="HELICASE_ATP_BIND_1"/>
    <property type="match status" value="1"/>
</dbReference>
<gene>
    <name evidence="10" type="ORF">O3P69_016376</name>
</gene>
<dbReference type="PROSITE" id="PS00690">
    <property type="entry name" value="DEAH_ATP_HELICASE"/>
    <property type="match status" value="1"/>
</dbReference>
<dbReference type="InterPro" id="IPR048333">
    <property type="entry name" value="HA2_WH"/>
</dbReference>
<evidence type="ECO:0000256" key="4">
    <source>
        <dbReference type="ARBA" id="ARBA00022801"/>
    </source>
</evidence>
<protein>
    <recommendedName>
        <fullName evidence="2">RNA helicase</fullName>
        <ecNumber evidence="2">3.6.4.13</ecNumber>
    </recommendedName>
</protein>
<evidence type="ECO:0000256" key="2">
    <source>
        <dbReference type="ARBA" id="ARBA00012552"/>
    </source>
</evidence>
<evidence type="ECO:0000256" key="6">
    <source>
        <dbReference type="ARBA" id="ARBA00022840"/>
    </source>
</evidence>
<comment type="catalytic activity">
    <reaction evidence="7">
        <text>ATP + H2O = ADP + phosphate + H(+)</text>
        <dbReference type="Rhea" id="RHEA:13065"/>
        <dbReference type="ChEBI" id="CHEBI:15377"/>
        <dbReference type="ChEBI" id="CHEBI:15378"/>
        <dbReference type="ChEBI" id="CHEBI:30616"/>
        <dbReference type="ChEBI" id="CHEBI:43474"/>
        <dbReference type="ChEBI" id="CHEBI:456216"/>
        <dbReference type="EC" id="3.6.4.13"/>
    </reaction>
</comment>
<dbReference type="InterPro" id="IPR011709">
    <property type="entry name" value="DEAD-box_helicase_OB_fold"/>
</dbReference>
<name>A0AAW0TCZ9_SCYPA</name>
<dbReference type="InterPro" id="IPR001650">
    <property type="entry name" value="Helicase_C-like"/>
</dbReference>
<dbReference type="Pfam" id="PF04408">
    <property type="entry name" value="WHD_HA2"/>
    <property type="match status" value="1"/>
</dbReference>
<dbReference type="Pfam" id="PF13401">
    <property type="entry name" value="AAA_22"/>
    <property type="match status" value="1"/>
</dbReference>